<keyword evidence="3" id="KW-1185">Reference proteome</keyword>
<evidence type="ECO:0000313" key="2">
    <source>
        <dbReference type="EMBL" id="EFM48436.1"/>
    </source>
</evidence>
<reference evidence="2" key="1">
    <citation type="submission" date="2010-08" db="EMBL/GenBank/DDBJ databases">
        <authorList>
            <person name="Harkins D.M."/>
            <person name="Madupu R."/>
            <person name="Durkin A.S."/>
            <person name="Torralba M."/>
            <person name="Methe B."/>
            <person name="Sutton G.G."/>
            <person name="Nelson K.E."/>
        </authorList>
    </citation>
    <scope>NUCLEOTIDE SEQUENCE [LARGE SCALE GENOMIC DNA]</scope>
    <source>
        <strain evidence="2">ATCC 14266</strain>
    </source>
</reference>
<sequence length="218" mass="25015">MLTMKLRRQESGHRHILHQPKPTDQKKPKRWLDKVLEAFRRDHTGALDEGLDMLYSRLGLQGIEPTKADRPFTCDFTVCTSDSFPRNIFYAPNMDGQVDPGEVVWFWVPNHDADPNDETTTTTDDTTPKFTERALVVIGRTGDHVLGLITSPNPEHADDEKWLDIGSGPWDEQGRRSWLRLDKVIKVAETAIRRQGAVIPLGRFNRIASRLRNEYGWN</sequence>
<dbReference type="eggNOG" id="COG2337">
    <property type="taxonomic scope" value="Bacteria"/>
</dbReference>
<evidence type="ECO:0000313" key="3">
    <source>
        <dbReference type="Proteomes" id="UP000004218"/>
    </source>
</evidence>
<evidence type="ECO:0008006" key="4">
    <source>
        <dbReference type="Google" id="ProtNLM"/>
    </source>
</evidence>
<dbReference type="EMBL" id="ACSH02000005">
    <property type="protein sequence ID" value="EFM48436.1"/>
    <property type="molecule type" value="Genomic_DNA"/>
</dbReference>
<dbReference type="AlphaFoldDB" id="E0DGL4"/>
<gene>
    <name evidence="2" type="ORF">HMPREF0299_7012</name>
</gene>
<evidence type="ECO:0000256" key="1">
    <source>
        <dbReference type="SAM" id="MobiDB-lite"/>
    </source>
</evidence>
<proteinExistence type="predicted"/>
<feature type="region of interest" description="Disordered" evidence="1">
    <location>
        <begin position="1"/>
        <end position="28"/>
    </location>
</feature>
<accession>E0DGL4</accession>
<dbReference type="STRING" id="553207.HMPREF0299_7012"/>
<comment type="caution">
    <text evidence="2">The sequence shown here is derived from an EMBL/GenBank/DDBJ whole genome shotgun (WGS) entry which is preliminary data.</text>
</comment>
<organism evidence="2 3">
    <name type="scientific">Corynebacterium matruchotii ATCC 14266</name>
    <dbReference type="NCBI Taxonomy" id="553207"/>
    <lineage>
        <taxon>Bacteria</taxon>
        <taxon>Bacillati</taxon>
        <taxon>Actinomycetota</taxon>
        <taxon>Actinomycetes</taxon>
        <taxon>Mycobacteriales</taxon>
        <taxon>Corynebacteriaceae</taxon>
        <taxon>Corynebacterium</taxon>
    </lineage>
</organism>
<dbReference type="Proteomes" id="UP000004218">
    <property type="component" value="Unassembled WGS sequence"/>
</dbReference>
<name>E0DGL4_9CORY</name>
<protein>
    <recommendedName>
        <fullName evidence="4">PemK-like protein</fullName>
    </recommendedName>
</protein>